<reference evidence="2" key="3">
    <citation type="submission" date="2025-09" db="UniProtKB">
        <authorList>
            <consortium name="Ensembl"/>
        </authorList>
    </citation>
    <scope>IDENTIFICATION</scope>
</reference>
<sequence>HPGCSRVPGLGQLPRHRCGLGEGTGGLQHPGLPGSADEPFETPEHPPVVTPGHWQLLTELLWHNPVTPELGAVLAPDGSVVALSPLLAGIEVGLRSGGFERPLPTLDPPADPLLAVTIAEALGTSFLLARGGDNNATALGPDGCWDNVENPQNHTLRGPPSPVPNPVAIGALDGVVLGVRLARGPLLVSEQLWGYYRTGNGSEAGRPPSSNRRRDFGALVGRERLEKEVAAVLGLLRTLSPIPELLRDVGTQEVAAVARWVAREFSKCYVGTGGVAPREWGWHPLNGVVTSQTGVSPPESGCHPERGLSPPKWQLSLQKWGLSPHKGGERVWKGPPPRPLGGQYCVSWMATTVSAGHQPPPCPLDGHHCVCWTPATSVSSGWPPLCLLDTGHVHVPAKGPPEQPLPVPSMSPRRVLQLDKCHRPHMDTAVSPRTCPAPCPHMDSYHVPKELLVPTRPLLCPQGVPCPPMSPRSRGTAPSHCPGRVPGHRAPLPVGGRPYRGTPSLLRPPLGSVFLHHTLEPARPCRSFGACASAMRDMQRFHQDTRSWDDIGYRSLSPPLVPVTSHGPWHPPVGRVIVPLWALPPPLSPLTVPVTPMGLRHPPWSPSLSPCIPHHCPSTVPLTVPHCLLTVPPLSPHCPFPVPTTVPHCPHHCPHHCSPLSPTVPSLSPHCPLTVPVMSSQFRGGLGRVPV</sequence>
<dbReference type="SUPFAM" id="SSF55846">
    <property type="entry name" value="N-acetylmuramoyl-L-alanine amidase-like"/>
    <property type="match status" value="1"/>
</dbReference>
<evidence type="ECO:0000313" key="3">
    <source>
        <dbReference type="Proteomes" id="UP000694553"/>
    </source>
</evidence>
<keyword evidence="3" id="KW-1185">Reference proteome</keyword>
<dbReference type="Ensembl" id="ENSCMUT00000035263.1">
    <property type="protein sequence ID" value="ENSCMUP00000032459.1"/>
    <property type="gene ID" value="ENSCMUG00000018349.1"/>
</dbReference>
<reference evidence="2" key="2">
    <citation type="submission" date="2025-08" db="UniProtKB">
        <authorList>
            <consortium name="Ensembl"/>
        </authorList>
    </citation>
    <scope>IDENTIFICATION</scope>
</reference>
<dbReference type="GO" id="GO:0008745">
    <property type="term" value="F:N-acetylmuramoyl-L-alanine amidase activity"/>
    <property type="evidence" value="ECO:0007669"/>
    <property type="project" value="InterPro"/>
</dbReference>
<organism evidence="2 3">
    <name type="scientific">Corvus moneduloides</name>
    <name type="common">New Caledonian crow</name>
    <dbReference type="NCBI Taxonomy" id="1196302"/>
    <lineage>
        <taxon>Eukaryota</taxon>
        <taxon>Metazoa</taxon>
        <taxon>Chordata</taxon>
        <taxon>Craniata</taxon>
        <taxon>Vertebrata</taxon>
        <taxon>Euteleostomi</taxon>
        <taxon>Archelosauria</taxon>
        <taxon>Archosauria</taxon>
        <taxon>Dinosauria</taxon>
        <taxon>Saurischia</taxon>
        <taxon>Theropoda</taxon>
        <taxon>Coelurosauria</taxon>
        <taxon>Aves</taxon>
        <taxon>Neognathae</taxon>
        <taxon>Neoaves</taxon>
        <taxon>Telluraves</taxon>
        <taxon>Australaves</taxon>
        <taxon>Passeriformes</taxon>
        <taxon>Corvoidea</taxon>
        <taxon>Corvidae</taxon>
        <taxon>Corvus</taxon>
    </lineage>
</organism>
<reference evidence="3" key="1">
    <citation type="submission" date="2019-10" db="EMBL/GenBank/DDBJ databases">
        <title>Corvus moneduloides (New Caledonian crow) genome, bCorMon1, primary haplotype.</title>
        <authorList>
            <person name="Rutz C."/>
            <person name="Fungtammasan C."/>
            <person name="Mountcastle J."/>
            <person name="Formenti G."/>
            <person name="Chow W."/>
            <person name="Howe K."/>
            <person name="Steele M.P."/>
            <person name="Fernandes J."/>
            <person name="Gilbert M.T.P."/>
            <person name="Fedrigo O."/>
            <person name="Jarvis E.D."/>
            <person name="Gemmell N."/>
        </authorList>
    </citation>
    <scope>NUCLEOTIDE SEQUENCE [LARGE SCALE GENOMIC DNA]</scope>
</reference>
<protein>
    <submittedName>
        <fullName evidence="2">Uncharacterized protein</fullName>
    </submittedName>
</protein>
<dbReference type="InterPro" id="IPR015510">
    <property type="entry name" value="PGRP"/>
</dbReference>
<dbReference type="InterPro" id="IPR036505">
    <property type="entry name" value="Amidase/PGRP_sf"/>
</dbReference>
<dbReference type="PANTHER" id="PTHR11022">
    <property type="entry name" value="PEPTIDOGLYCAN RECOGNITION PROTEIN"/>
    <property type="match status" value="1"/>
</dbReference>
<dbReference type="PANTHER" id="PTHR11022:SF66">
    <property type="entry name" value="N-ACETYLMURAMOYL-L-ALANINE AMIDASE"/>
    <property type="match status" value="1"/>
</dbReference>
<name>A0A8U7NL62_CORMO</name>
<proteinExistence type="predicted"/>
<evidence type="ECO:0000256" key="1">
    <source>
        <dbReference type="SAM" id="MobiDB-lite"/>
    </source>
</evidence>
<accession>A0A8U7NL62</accession>
<feature type="region of interest" description="Disordered" evidence="1">
    <location>
        <begin position="1"/>
        <end position="44"/>
    </location>
</feature>
<dbReference type="GO" id="GO:0009253">
    <property type="term" value="P:peptidoglycan catabolic process"/>
    <property type="evidence" value="ECO:0007669"/>
    <property type="project" value="InterPro"/>
</dbReference>
<dbReference type="Proteomes" id="UP000694553">
    <property type="component" value="Unassembled WGS sequence"/>
</dbReference>
<feature type="region of interest" description="Disordered" evidence="1">
    <location>
        <begin position="470"/>
        <end position="496"/>
    </location>
</feature>
<evidence type="ECO:0000313" key="2">
    <source>
        <dbReference type="Ensembl" id="ENSCMUP00000032459.1"/>
    </source>
</evidence>
<dbReference type="AlphaFoldDB" id="A0A8U7NL62"/>
<dbReference type="Gene3D" id="3.40.80.10">
    <property type="entry name" value="Peptidoglycan recognition protein-like"/>
    <property type="match status" value="1"/>
</dbReference>